<organism evidence="1 2">
    <name type="scientific">Ignelater luminosus</name>
    <name type="common">Cucubano</name>
    <name type="synonym">Pyrophorus luminosus</name>
    <dbReference type="NCBI Taxonomy" id="2038154"/>
    <lineage>
        <taxon>Eukaryota</taxon>
        <taxon>Metazoa</taxon>
        <taxon>Ecdysozoa</taxon>
        <taxon>Arthropoda</taxon>
        <taxon>Hexapoda</taxon>
        <taxon>Insecta</taxon>
        <taxon>Pterygota</taxon>
        <taxon>Neoptera</taxon>
        <taxon>Endopterygota</taxon>
        <taxon>Coleoptera</taxon>
        <taxon>Polyphaga</taxon>
        <taxon>Elateriformia</taxon>
        <taxon>Elateroidea</taxon>
        <taxon>Elateridae</taxon>
        <taxon>Agrypninae</taxon>
        <taxon>Pyrophorini</taxon>
        <taxon>Ignelater</taxon>
    </lineage>
</organism>
<evidence type="ECO:0000313" key="2">
    <source>
        <dbReference type="Proteomes" id="UP000801492"/>
    </source>
</evidence>
<evidence type="ECO:0000313" key="1">
    <source>
        <dbReference type="EMBL" id="KAF2881671.1"/>
    </source>
</evidence>
<dbReference type="OrthoDB" id="2544694at2759"/>
<name>A0A8K0G0K7_IGNLU</name>
<comment type="caution">
    <text evidence="1">The sequence shown here is derived from an EMBL/GenBank/DDBJ whole genome shotgun (WGS) entry which is preliminary data.</text>
</comment>
<gene>
    <name evidence="1" type="ORF">ILUMI_24528</name>
</gene>
<keyword evidence="2" id="KW-1185">Reference proteome</keyword>
<reference evidence="1" key="1">
    <citation type="submission" date="2019-08" db="EMBL/GenBank/DDBJ databases">
        <title>The genome of the North American firefly Photinus pyralis.</title>
        <authorList>
            <consortium name="Photinus pyralis genome working group"/>
            <person name="Fallon T.R."/>
            <person name="Sander Lower S.E."/>
            <person name="Weng J.-K."/>
        </authorList>
    </citation>
    <scope>NUCLEOTIDE SEQUENCE</scope>
    <source>
        <strain evidence="1">TRF0915ILg1</strain>
        <tissue evidence="1">Whole body</tissue>
    </source>
</reference>
<proteinExistence type="predicted"/>
<dbReference type="EMBL" id="VTPC01090711">
    <property type="protein sequence ID" value="KAF2881671.1"/>
    <property type="molecule type" value="Genomic_DNA"/>
</dbReference>
<dbReference type="AlphaFoldDB" id="A0A8K0G0K7"/>
<protein>
    <submittedName>
        <fullName evidence="1">Uncharacterized protein</fullName>
    </submittedName>
</protein>
<sequence length="110" mass="12624">MGVISVFGGVLGLRLPETLHHRLPQTLEDGELFGKEFTMKDCCRCIPLKNESSVAGSYEDLELEPVKEEISEQLPLENIRRISMKRLARQASFMDTQKDYDGSIRMTYWV</sequence>
<accession>A0A8K0G0K7</accession>
<dbReference type="Proteomes" id="UP000801492">
    <property type="component" value="Unassembled WGS sequence"/>
</dbReference>